<dbReference type="RefSeq" id="WP_015852532.1">
    <property type="nucleotide sequence ID" value="NC_012881.1"/>
</dbReference>
<protein>
    <submittedName>
        <fullName evidence="1">OsmC family protein</fullName>
    </submittedName>
</protein>
<dbReference type="PANTHER" id="PTHR39624:SF2">
    <property type="entry name" value="OSMC-LIKE PROTEIN"/>
    <property type="match status" value="1"/>
</dbReference>
<dbReference type="AlphaFoldDB" id="C6BYV9"/>
<dbReference type="KEGG" id="dsa:Desal_2662"/>
<keyword evidence="2" id="KW-1185">Reference proteome</keyword>
<dbReference type="Gene3D" id="3.30.300.20">
    <property type="match status" value="1"/>
</dbReference>
<organism evidence="1 2">
    <name type="scientific">Maridesulfovibrio salexigens (strain ATCC 14822 / DSM 2638 / NCIMB 8403 / VKM B-1763)</name>
    <name type="common">Desulfovibrio salexigens</name>
    <dbReference type="NCBI Taxonomy" id="526222"/>
    <lineage>
        <taxon>Bacteria</taxon>
        <taxon>Pseudomonadati</taxon>
        <taxon>Thermodesulfobacteriota</taxon>
        <taxon>Desulfovibrionia</taxon>
        <taxon>Desulfovibrionales</taxon>
        <taxon>Desulfovibrionaceae</taxon>
        <taxon>Maridesulfovibrio</taxon>
    </lineage>
</organism>
<dbReference type="SUPFAM" id="SSF82784">
    <property type="entry name" value="OsmC-like"/>
    <property type="match status" value="1"/>
</dbReference>
<dbReference type="InterPro" id="IPR036102">
    <property type="entry name" value="OsmC/Ohrsf"/>
</dbReference>
<name>C6BYV9_MARSD</name>
<dbReference type="InterPro" id="IPR003718">
    <property type="entry name" value="OsmC/Ohr_fam"/>
</dbReference>
<gene>
    <name evidence="1" type="ordered locus">Desal_2662</name>
</gene>
<dbReference type="EMBL" id="CP001649">
    <property type="protein sequence ID" value="ACS80716.1"/>
    <property type="molecule type" value="Genomic_DNA"/>
</dbReference>
<dbReference type="PANTHER" id="PTHR39624">
    <property type="entry name" value="PROTEIN INVOLVED IN RIMO-MEDIATED BETA-METHYLTHIOLATION OF RIBOSOMAL PROTEIN S12 YCAO"/>
    <property type="match status" value="1"/>
</dbReference>
<accession>C6BYV9</accession>
<evidence type="ECO:0000313" key="2">
    <source>
        <dbReference type="Proteomes" id="UP000002601"/>
    </source>
</evidence>
<dbReference type="eggNOG" id="COG1765">
    <property type="taxonomic scope" value="Bacteria"/>
</dbReference>
<dbReference type="InterPro" id="IPR015946">
    <property type="entry name" value="KH_dom-like_a/b"/>
</dbReference>
<evidence type="ECO:0000313" key="1">
    <source>
        <dbReference type="EMBL" id="ACS80716.1"/>
    </source>
</evidence>
<dbReference type="Pfam" id="PF02566">
    <property type="entry name" value="OsmC"/>
    <property type="match status" value="1"/>
</dbReference>
<reference evidence="1 2" key="1">
    <citation type="submission" date="2009-06" db="EMBL/GenBank/DDBJ databases">
        <title>Complete sequence of Desulfovibrio salexigens DSM 2638.</title>
        <authorList>
            <consortium name="US DOE Joint Genome Institute"/>
            <person name="Lucas S."/>
            <person name="Copeland A."/>
            <person name="Lapidus A."/>
            <person name="Glavina del Rio T."/>
            <person name="Tice H."/>
            <person name="Bruce D."/>
            <person name="Goodwin L."/>
            <person name="Pitluck S."/>
            <person name="Munk A.C."/>
            <person name="Brettin T."/>
            <person name="Detter J.C."/>
            <person name="Han C."/>
            <person name="Tapia R."/>
            <person name="Larimer F."/>
            <person name="Land M."/>
            <person name="Hauser L."/>
            <person name="Kyrpides N."/>
            <person name="Anderson I."/>
            <person name="Wall J.D."/>
            <person name="Arkin A.P."/>
            <person name="Dehal P."/>
            <person name="Chivian D."/>
            <person name="Giles B."/>
            <person name="Hazen T.C."/>
        </authorList>
    </citation>
    <scope>NUCLEOTIDE SEQUENCE [LARGE SCALE GENOMIC DNA]</scope>
    <source>
        <strain evidence="2">ATCC 14822 / DSM 2638 / NCIMB 8403 / VKM B-1763</strain>
    </source>
</reference>
<sequence>MNTVVDLTFKDGMQISAKIREHEVLTDVPADHGGADEAQTPFELFFSSLACCAGVYAKRFFESKNLSTDGFGIRLVCESDPEQNGMRVAKVNYEVTLPKDFPEKYEKPLMRTIDQCTVKKQVLNPPEFEISFLR</sequence>
<dbReference type="Proteomes" id="UP000002601">
    <property type="component" value="Chromosome"/>
</dbReference>
<dbReference type="OrthoDB" id="290036at2"/>
<dbReference type="HOGENOM" id="CLU_100275_3_0_7"/>
<proteinExistence type="predicted"/>